<evidence type="ECO:0000259" key="1">
    <source>
        <dbReference type="Pfam" id="PF02036"/>
    </source>
</evidence>
<reference evidence="2 3" key="1">
    <citation type="journal article" date="2019" name="Int. J. Syst. Evol. Microbiol.">
        <title>The Global Catalogue of Microorganisms (GCM) 10K type strain sequencing project: providing services to taxonomists for standard genome sequencing and annotation.</title>
        <authorList>
            <consortium name="The Broad Institute Genomics Platform"/>
            <consortium name="The Broad Institute Genome Sequencing Center for Infectious Disease"/>
            <person name="Wu L."/>
            <person name="Ma J."/>
        </authorList>
    </citation>
    <scope>NUCLEOTIDE SEQUENCE [LARGE SCALE GENOMIC DNA]</scope>
    <source>
        <strain evidence="2 3">CGMCC 1.12125</strain>
    </source>
</reference>
<dbReference type="EMBL" id="JBHUDJ010000002">
    <property type="protein sequence ID" value="MFD1586075.1"/>
    <property type="molecule type" value="Genomic_DNA"/>
</dbReference>
<feature type="domain" description="SCP2" evidence="1">
    <location>
        <begin position="37"/>
        <end position="125"/>
    </location>
</feature>
<evidence type="ECO:0000313" key="3">
    <source>
        <dbReference type="Proteomes" id="UP001597119"/>
    </source>
</evidence>
<keyword evidence="3" id="KW-1185">Reference proteome</keyword>
<dbReference type="AlphaFoldDB" id="A0ABD6C9D6"/>
<comment type="caution">
    <text evidence="2">The sequence shown here is derived from an EMBL/GenBank/DDBJ whole genome shotgun (WGS) entry which is preliminary data.</text>
</comment>
<dbReference type="SUPFAM" id="SSF55718">
    <property type="entry name" value="SCP-like"/>
    <property type="match status" value="1"/>
</dbReference>
<name>A0ABD6C9D6_9EURY</name>
<gene>
    <name evidence="2" type="ORF">ACFR9U_03705</name>
</gene>
<protein>
    <submittedName>
        <fullName evidence="2">SCP2 sterol-binding domain-containing protein</fullName>
    </submittedName>
</protein>
<dbReference type="InterPro" id="IPR036527">
    <property type="entry name" value="SCP2_sterol-bd_dom_sf"/>
</dbReference>
<dbReference type="RefSeq" id="WP_247376582.1">
    <property type="nucleotide sequence ID" value="NZ_JALLGV010000003.1"/>
</dbReference>
<proteinExistence type="predicted"/>
<dbReference type="Pfam" id="PF02036">
    <property type="entry name" value="SCP2"/>
    <property type="match status" value="1"/>
</dbReference>
<accession>A0ABD6C9D6</accession>
<evidence type="ECO:0000313" key="2">
    <source>
        <dbReference type="EMBL" id="MFD1586075.1"/>
    </source>
</evidence>
<dbReference type="Proteomes" id="UP001597119">
    <property type="component" value="Unassembled WGS sequence"/>
</dbReference>
<dbReference type="InterPro" id="IPR003033">
    <property type="entry name" value="SCP2_sterol-bd_dom"/>
</dbReference>
<organism evidence="2 3">
    <name type="scientific">Halorientalis brevis</name>
    <dbReference type="NCBI Taxonomy" id="1126241"/>
    <lineage>
        <taxon>Archaea</taxon>
        <taxon>Methanobacteriati</taxon>
        <taxon>Methanobacteriota</taxon>
        <taxon>Stenosarchaea group</taxon>
        <taxon>Halobacteria</taxon>
        <taxon>Halobacteriales</taxon>
        <taxon>Haloarculaceae</taxon>
        <taxon>Halorientalis</taxon>
    </lineage>
</organism>
<sequence length="143" mass="16089">MAITLPSDGQEWIDEWANQLNESEAYSDAGQGWGVDFNGVFLFDIQPDDVYDGENLKFKIDVEDGTCHEAEQIEDEDEVDWGFAYRGPYSNWKGMIRGDIGAIDGLMSGKFDLDGDMQKVLQYSDAATVMTENAAEIDTEFEY</sequence>
<dbReference type="Gene3D" id="3.30.1050.10">
    <property type="entry name" value="SCP2 sterol-binding domain"/>
    <property type="match status" value="1"/>
</dbReference>